<comment type="caution">
    <text evidence="1">The sequence shown here is derived from an EMBL/GenBank/DDBJ whole genome shotgun (WGS) entry which is preliminary data.</text>
</comment>
<protein>
    <submittedName>
        <fullName evidence="1">Uncharacterized protein</fullName>
    </submittedName>
</protein>
<organism evidence="1 2">
    <name type="scientific">Lentzea atacamensis</name>
    <dbReference type="NCBI Taxonomy" id="531938"/>
    <lineage>
        <taxon>Bacteria</taxon>
        <taxon>Bacillati</taxon>
        <taxon>Actinomycetota</taxon>
        <taxon>Actinomycetes</taxon>
        <taxon>Pseudonocardiales</taxon>
        <taxon>Pseudonocardiaceae</taxon>
        <taxon>Lentzea</taxon>
    </lineage>
</organism>
<evidence type="ECO:0000313" key="1">
    <source>
        <dbReference type="EMBL" id="PWK78616.1"/>
    </source>
</evidence>
<dbReference type="Proteomes" id="UP000246005">
    <property type="component" value="Unassembled WGS sequence"/>
</dbReference>
<gene>
    <name evidence="1" type="ORF">C8D88_1268</name>
</gene>
<accession>A0A316HDK7</accession>
<dbReference type="AlphaFoldDB" id="A0A316HDK7"/>
<reference evidence="1 2" key="1">
    <citation type="submission" date="2018-05" db="EMBL/GenBank/DDBJ databases">
        <title>Genomic Encyclopedia of Type Strains, Phase IV (KMG-IV): sequencing the most valuable type-strain genomes for metagenomic binning, comparative biology and taxonomic classification.</title>
        <authorList>
            <person name="Goeker M."/>
        </authorList>
    </citation>
    <scope>NUCLEOTIDE SEQUENCE [LARGE SCALE GENOMIC DNA]</scope>
    <source>
        <strain evidence="1 2">DSM 45480</strain>
    </source>
</reference>
<name>A0A316HDK7_9PSEU</name>
<proteinExistence type="predicted"/>
<evidence type="ECO:0000313" key="2">
    <source>
        <dbReference type="Proteomes" id="UP000246005"/>
    </source>
</evidence>
<dbReference type="EMBL" id="QGHB01000026">
    <property type="protein sequence ID" value="PWK78616.1"/>
    <property type="molecule type" value="Genomic_DNA"/>
</dbReference>
<sequence>MTATESAARLWDAITCPVDGRRLDPTGAGESREFLVV</sequence>